<proteinExistence type="predicted"/>
<dbReference type="AlphaFoldDB" id="A0A5C6A1V5"/>
<organism evidence="2 3">
    <name type="scientific">Neorhodopirellula pilleata</name>
    <dbReference type="NCBI Taxonomy" id="2714738"/>
    <lineage>
        <taxon>Bacteria</taxon>
        <taxon>Pseudomonadati</taxon>
        <taxon>Planctomycetota</taxon>
        <taxon>Planctomycetia</taxon>
        <taxon>Pirellulales</taxon>
        <taxon>Pirellulaceae</taxon>
        <taxon>Neorhodopirellula</taxon>
    </lineage>
</organism>
<feature type="chain" id="PRO_5023009280" evidence="1">
    <location>
        <begin position="25"/>
        <end position="463"/>
    </location>
</feature>
<evidence type="ECO:0000313" key="3">
    <source>
        <dbReference type="Proteomes" id="UP000316213"/>
    </source>
</evidence>
<keyword evidence="1" id="KW-0732">Signal</keyword>
<comment type="caution">
    <text evidence="2">The sequence shown here is derived from an EMBL/GenBank/DDBJ whole genome shotgun (WGS) entry which is preliminary data.</text>
</comment>
<dbReference type="RefSeq" id="WP_146580083.1">
    <property type="nucleotide sequence ID" value="NZ_SJPM01000011.1"/>
</dbReference>
<accession>A0A5C6A1V5</accession>
<dbReference type="Proteomes" id="UP000316213">
    <property type="component" value="Unassembled WGS sequence"/>
</dbReference>
<dbReference type="EMBL" id="SJPM01000011">
    <property type="protein sequence ID" value="TWT92483.1"/>
    <property type="molecule type" value="Genomic_DNA"/>
</dbReference>
<reference evidence="2 3" key="1">
    <citation type="submission" date="2019-02" db="EMBL/GenBank/DDBJ databases">
        <title>Deep-cultivation of Planctomycetes and their phenomic and genomic characterization uncovers novel biology.</title>
        <authorList>
            <person name="Wiegand S."/>
            <person name="Jogler M."/>
            <person name="Boedeker C."/>
            <person name="Pinto D."/>
            <person name="Vollmers J."/>
            <person name="Rivas-Marin E."/>
            <person name="Kohn T."/>
            <person name="Peeters S.H."/>
            <person name="Heuer A."/>
            <person name="Rast P."/>
            <person name="Oberbeckmann S."/>
            <person name="Bunk B."/>
            <person name="Jeske O."/>
            <person name="Meyerdierks A."/>
            <person name="Storesund J.E."/>
            <person name="Kallscheuer N."/>
            <person name="Luecker S."/>
            <person name="Lage O.M."/>
            <person name="Pohl T."/>
            <person name="Merkel B.J."/>
            <person name="Hornburger P."/>
            <person name="Mueller R.-W."/>
            <person name="Bruemmer F."/>
            <person name="Labrenz M."/>
            <person name="Spormann A.M."/>
            <person name="Op Den Camp H."/>
            <person name="Overmann J."/>
            <person name="Amann R."/>
            <person name="Jetten M.S.M."/>
            <person name="Mascher T."/>
            <person name="Medema M.H."/>
            <person name="Devos D.P."/>
            <person name="Kaster A.-K."/>
            <person name="Ovreas L."/>
            <person name="Rohde M."/>
            <person name="Galperin M.Y."/>
            <person name="Jogler C."/>
        </authorList>
    </citation>
    <scope>NUCLEOTIDE SEQUENCE [LARGE SCALE GENOMIC DNA]</scope>
    <source>
        <strain evidence="2 3">Pla100</strain>
    </source>
</reference>
<sequence precursor="true">MLQQQKLKIATVVMALILAGLVASQTLQQNRSTIQAVDSNSIEENVPALTVGEIAASASTSEVSEDVSQRNSRVGALRVGRIGATPTLEEIQSLQKLPLLDSQVNRAYTLAKSMTCRMLTPGASVNPTISLPLAGEAGTIGRVPAFTIGLTMDPNGRNKLPAVTRRQVDDYFEKHRLVIEPMIYSNDQGQLYFGTDCQAAFYEIDRPGVAVKAEPMIESAVERFRSLGIAASIQTNEDLKSSLATRLNSKFGRTLVMAFTFEQAALTVTSIGQEGRRVTELLFFHLPPSQPEPSDAIGSSNSRNPILMEVFLTSDERRNLHRLDRREGELNAPTPDILSDVRFDKMILMGLYPAEPVVTDIHYRSGGIIDMELVSQLMNGYKDQPPMSLDDVLDQFGLLSGASLADQPIPSMKVNGTTEEDERWLREVARLKYERLEKSLQPVERADQPAAFPKVPLMTGLGK</sequence>
<feature type="signal peptide" evidence="1">
    <location>
        <begin position="1"/>
        <end position="24"/>
    </location>
</feature>
<gene>
    <name evidence="2" type="ORF">Pla100_45010</name>
</gene>
<keyword evidence="3" id="KW-1185">Reference proteome</keyword>
<dbReference type="OrthoDB" id="282057at2"/>
<evidence type="ECO:0000256" key="1">
    <source>
        <dbReference type="SAM" id="SignalP"/>
    </source>
</evidence>
<name>A0A5C6A1V5_9BACT</name>
<evidence type="ECO:0000313" key="2">
    <source>
        <dbReference type="EMBL" id="TWT92483.1"/>
    </source>
</evidence>
<protein>
    <submittedName>
        <fullName evidence="2">Uncharacterized protein</fullName>
    </submittedName>
</protein>